<dbReference type="CDD" id="cd00172">
    <property type="entry name" value="serpin"/>
    <property type="match status" value="1"/>
</dbReference>
<dbReference type="Proteomes" id="UP001224775">
    <property type="component" value="Unassembled WGS sequence"/>
</dbReference>
<evidence type="ECO:0000256" key="1">
    <source>
        <dbReference type="ARBA" id="ARBA00009500"/>
    </source>
</evidence>
<feature type="chain" id="PRO_5042288856" evidence="4">
    <location>
        <begin position="19"/>
        <end position="718"/>
    </location>
</feature>
<dbReference type="SUPFAM" id="SSF56574">
    <property type="entry name" value="Serpins"/>
    <property type="match status" value="1"/>
</dbReference>
<dbReference type="Gene3D" id="3.30.497.10">
    <property type="entry name" value="Antithrombin, subunit I, domain 2"/>
    <property type="match status" value="1"/>
</dbReference>
<evidence type="ECO:0000256" key="4">
    <source>
        <dbReference type="SAM" id="SignalP"/>
    </source>
</evidence>
<proteinExistence type="inferred from homology"/>
<comment type="similarity">
    <text evidence="1 2">Belongs to the serpin family.</text>
</comment>
<reference evidence="6" key="1">
    <citation type="submission" date="2023-06" db="EMBL/GenBank/DDBJ databases">
        <title>Survivors Of The Sea: Transcriptome response of Skeletonema marinoi to long-term dormancy.</title>
        <authorList>
            <person name="Pinder M.I.M."/>
            <person name="Kourtchenko O."/>
            <person name="Robertson E.K."/>
            <person name="Larsson T."/>
            <person name="Maumus F."/>
            <person name="Osuna-Cruz C.M."/>
            <person name="Vancaester E."/>
            <person name="Stenow R."/>
            <person name="Vandepoele K."/>
            <person name="Ploug H."/>
            <person name="Bruchert V."/>
            <person name="Godhe A."/>
            <person name="Topel M."/>
        </authorList>
    </citation>
    <scope>NUCLEOTIDE SEQUENCE</scope>
    <source>
        <strain evidence="6">R05AC</strain>
    </source>
</reference>
<dbReference type="EMBL" id="JATAAI010000005">
    <property type="protein sequence ID" value="KAK1745851.1"/>
    <property type="molecule type" value="Genomic_DNA"/>
</dbReference>
<feature type="signal peptide" evidence="4">
    <location>
        <begin position="1"/>
        <end position="18"/>
    </location>
</feature>
<dbReference type="PANTHER" id="PTHR11461:SF211">
    <property type="entry name" value="GH10112P-RELATED"/>
    <property type="match status" value="1"/>
</dbReference>
<evidence type="ECO:0000313" key="7">
    <source>
        <dbReference type="Proteomes" id="UP001224775"/>
    </source>
</evidence>
<dbReference type="AlphaFoldDB" id="A0AAD8YG35"/>
<evidence type="ECO:0000256" key="3">
    <source>
        <dbReference type="SAM" id="MobiDB-lite"/>
    </source>
</evidence>
<feature type="domain" description="Serpin" evidence="5">
    <location>
        <begin position="113"/>
        <end position="487"/>
    </location>
</feature>
<keyword evidence="6" id="KW-0722">Serine protease inhibitor</keyword>
<dbReference type="PANTHER" id="PTHR11461">
    <property type="entry name" value="SERINE PROTEASE INHIBITOR, SERPIN"/>
    <property type="match status" value="1"/>
</dbReference>
<dbReference type="InterPro" id="IPR042185">
    <property type="entry name" value="Serpin_sf_2"/>
</dbReference>
<keyword evidence="6" id="KW-0646">Protease inhibitor</keyword>
<feature type="compositionally biased region" description="Low complexity" evidence="3">
    <location>
        <begin position="518"/>
        <end position="537"/>
    </location>
</feature>
<protein>
    <submittedName>
        <fullName evidence="6">Serine protease inhibitor family protein</fullName>
    </submittedName>
</protein>
<keyword evidence="7" id="KW-1185">Reference proteome</keyword>
<evidence type="ECO:0000256" key="2">
    <source>
        <dbReference type="RuleBase" id="RU000411"/>
    </source>
</evidence>
<gene>
    <name evidence="6" type="ORF">QTG54_003775</name>
</gene>
<dbReference type="InterPro" id="IPR000215">
    <property type="entry name" value="Serpin_fam"/>
</dbReference>
<dbReference type="Gene3D" id="2.30.39.10">
    <property type="entry name" value="Alpha-1-antitrypsin, domain 1"/>
    <property type="match status" value="1"/>
</dbReference>
<dbReference type="InterPro" id="IPR042178">
    <property type="entry name" value="Serpin_sf_1"/>
</dbReference>
<dbReference type="GO" id="GO:0004867">
    <property type="term" value="F:serine-type endopeptidase inhibitor activity"/>
    <property type="evidence" value="ECO:0007669"/>
    <property type="project" value="UniProtKB-KW"/>
</dbReference>
<organism evidence="6 7">
    <name type="scientific">Skeletonema marinoi</name>
    <dbReference type="NCBI Taxonomy" id="267567"/>
    <lineage>
        <taxon>Eukaryota</taxon>
        <taxon>Sar</taxon>
        <taxon>Stramenopiles</taxon>
        <taxon>Ochrophyta</taxon>
        <taxon>Bacillariophyta</taxon>
        <taxon>Coscinodiscophyceae</taxon>
        <taxon>Thalassiosirophycidae</taxon>
        <taxon>Thalassiosirales</taxon>
        <taxon>Skeletonemataceae</taxon>
        <taxon>Skeletonema</taxon>
        <taxon>Skeletonema marinoi-dohrnii complex</taxon>
    </lineage>
</organism>
<dbReference type="Pfam" id="PF00079">
    <property type="entry name" value="Serpin"/>
    <property type="match status" value="1"/>
</dbReference>
<feature type="region of interest" description="Disordered" evidence="3">
    <location>
        <begin position="516"/>
        <end position="537"/>
    </location>
</feature>
<evidence type="ECO:0000313" key="6">
    <source>
        <dbReference type="EMBL" id="KAK1745851.1"/>
    </source>
</evidence>
<dbReference type="InterPro" id="IPR023796">
    <property type="entry name" value="Serpin_dom"/>
</dbReference>
<sequence>MRYHLALNLIILPYLCSAAAPPAACTSDEQCSVTQRSRVPSESNTDVGLCGCYATSSIDPFDECEGNKTSCAIARCISDACAGLTSTCSDDSVTCVLIPDEGMNPANQQKFADDLTKILFTEPNECTSSLGVSMAFSLVYPGATNDGITEIKNTFGYPDGSNLQLVWQGTTQRMLKSANGECSASFDGECFSNAPLLKIANSVWLDSDDKLNEEYASVVDDYAMQTNFSSIESPTIVNDWVDNSTNGLIDSIVDPTKPLFPSDVLLAINSIYLKASWVEQFKDRYTNLDTFYASPSRSTKVADAHFMHTVEYFEYSHDALVGYQVLKLRLQQSKMSMMFVLPLTDKAGAVTSTDLINANRLGRLESTKIALALPKFKFESEYEDNLKSALIALGVKAPFTESTNSLCGLLQDYDCGKLIISKVIQKTVIDVNEQGVEAAAVTAVGVSMTSMPPPDDPILMVLDHPFQFFIYDGEEELMLFEGRLGDPDVSEKEPLLNAKHLDDDFWSSNFFESPIEAPLPDDTTTSSTAAFDETTTSTTPVSVDCSTLTTCSECLENEGCAHWTADECHASCVMADASCYTNTGGFAGMTVDEICTKADDDRKDSALCGSMTDCTLCIEAVQSDGKTCMWFEDDGFCDTGCNMIGCGSTDATTCQATTTTGATVGGDATTTQATVSQATIPAEDGGDATATTTQATVSQATIPADDTTTTISTGIGKC</sequence>
<feature type="non-terminal residue" evidence="6">
    <location>
        <position position="1"/>
    </location>
</feature>
<keyword evidence="4" id="KW-0732">Signal</keyword>
<comment type="caution">
    <text evidence="6">The sequence shown here is derived from an EMBL/GenBank/DDBJ whole genome shotgun (WGS) entry which is preliminary data.</text>
</comment>
<dbReference type="GO" id="GO:0005615">
    <property type="term" value="C:extracellular space"/>
    <property type="evidence" value="ECO:0007669"/>
    <property type="project" value="InterPro"/>
</dbReference>
<dbReference type="SMART" id="SM00093">
    <property type="entry name" value="SERPIN"/>
    <property type="match status" value="1"/>
</dbReference>
<accession>A0AAD8YG35</accession>
<name>A0AAD8YG35_9STRA</name>
<dbReference type="InterPro" id="IPR036186">
    <property type="entry name" value="Serpin_sf"/>
</dbReference>
<evidence type="ECO:0000259" key="5">
    <source>
        <dbReference type="SMART" id="SM00093"/>
    </source>
</evidence>